<protein>
    <submittedName>
        <fullName evidence="1">Uncharacterized protein</fullName>
    </submittedName>
</protein>
<keyword evidence="2" id="KW-1185">Reference proteome</keyword>
<gene>
    <name evidence="1" type="ORF">TWF506_009769</name>
</gene>
<dbReference type="AlphaFoldDB" id="A0AAN8NLR0"/>
<comment type="caution">
    <text evidence="1">The sequence shown here is derived from an EMBL/GenBank/DDBJ whole genome shotgun (WGS) entry which is preliminary data.</text>
</comment>
<sequence>MAFQGLRNLDVFVSQEEDYLEPAPILHHAETLKRLALWKVVQHNTQIPMMPIPSSLMKSLGEGLSKLEELCATLPREHDPFEGNRFPKLKLLWLYNNNPNRSSIDFTPEYPWIPPTNDEIKYHPEWILKNSTLQLDLTAHPSLTIPKNLTALAIGHYNRVVDLEAELNLGFDGNLKCTERLYERILEDDDRIVWRRIGMRELARVNPELLSPYEDAFGVRLMKRHYIFNSTEIDGVLDPLDALPDGL</sequence>
<dbReference type="EMBL" id="JAVHJM010000007">
    <property type="protein sequence ID" value="KAK6510667.1"/>
    <property type="molecule type" value="Genomic_DNA"/>
</dbReference>
<organism evidence="1 2">
    <name type="scientific">Arthrobotrys conoides</name>
    <dbReference type="NCBI Taxonomy" id="74498"/>
    <lineage>
        <taxon>Eukaryota</taxon>
        <taxon>Fungi</taxon>
        <taxon>Dikarya</taxon>
        <taxon>Ascomycota</taxon>
        <taxon>Pezizomycotina</taxon>
        <taxon>Orbiliomycetes</taxon>
        <taxon>Orbiliales</taxon>
        <taxon>Orbiliaceae</taxon>
        <taxon>Arthrobotrys</taxon>
    </lineage>
</organism>
<proteinExistence type="predicted"/>
<dbReference type="Proteomes" id="UP001307849">
    <property type="component" value="Unassembled WGS sequence"/>
</dbReference>
<evidence type="ECO:0000313" key="1">
    <source>
        <dbReference type="EMBL" id="KAK6510667.1"/>
    </source>
</evidence>
<evidence type="ECO:0000313" key="2">
    <source>
        <dbReference type="Proteomes" id="UP001307849"/>
    </source>
</evidence>
<name>A0AAN8NLR0_9PEZI</name>
<reference evidence="1 2" key="1">
    <citation type="submission" date="2019-10" db="EMBL/GenBank/DDBJ databases">
        <authorList>
            <person name="Palmer J.M."/>
        </authorList>
    </citation>
    <scope>NUCLEOTIDE SEQUENCE [LARGE SCALE GENOMIC DNA]</scope>
    <source>
        <strain evidence="1 2">TWF506</strain>
    </source>
</reference>
<accession>A0AAN8NLR0</accession>